<evidence type="ECO:0000313" key="4">
    <source>
        <dbReference type="Proteomes" id="UP000184191"/>
    </source>
</evidence>
<dbReference type="InterPro" id="IPR035986">
    <property type="entry name" value="PKD_dom_sf"/>
</dbReference>
<organism evidence="3 4">
    <name type="scientific">Roseovarius marisflavi</name>
    <dbReference type="NCBI Taxonomy" id="1054996"/>
    <lineage>
        <taxon>Bacteria</taxon>
        <taxon>Pseudomonadati</taxon>
        <taxon>Pseudomonadota</taxon>
        <taxon>Alphaproteobacteria</taxon>
        <taxon>Rhodobacterales</taxon>
        <taxon>Roseobacteraceae</taxon>
        <taxon>Roseovarius</taxon>
    </lineage>
</organism>
<dbReference type="InterPro" id="IPR006626">
    <property type="entry name" value="PbH1"/>
</dbReference>
<dbReference type="EMBL" id="FRBN01000025">
    <property type="protein sequence ID" value="SHL65822.1"/>
    <property type="molecule type" value="Genomic_DNA"/>
</dbReference>
<dbReference type="SMART" id="SM00089">
    <property type="entry name" value="PKD"/>
    <property type="match status" value="1"/>
</dbReference>
<dbReference type="InterPro" id="IPR013783">
    <property type="entry name" value="Ig-like_fold"/>
</dbReference>
<dbReference type="Pfam" id="PF18911">
    <property type="entry name" value="PKD_4"/>
    <property type="match status" value="1"/>
</dbReference>
<dbReference type="Proteomes" id="UP000184191">
    <property type="component" value="Unassembled WGS sequence"/>
</dbReference>
<feature type="region of interest" description="Disordered" evidence="1">
    <location>
        <begin position="701"/>
        <end position="777"/>
    </location>
</feature>
<dbReference type="RefSeq" id="WP_073199998.1">
    <property type="nucleotide sequence ID" value="NZ_FRBN01000025.1"/>
</dbReference>
<dbReference type="InterPro" id="IPR012334">
    <property type="entry name" value="Pectin_lyas_fold"/>
</dbReference>
<dbReference type="PROSITE" id="PS50093">
    <property type="entry name" value="PKD"/>
    <property type="match status" value="1"/>
</dbReference>
<dbReference type="SUPFAM" id="SSF49299">
    <property type="entry name" value="PKD domain"/>
    <property type="match status" value="1"/>
</dbReference>
<dbReference type="STRING" id="1054996.SAMN05444414_1251"/>
<dbReference type="InterPro" id="IPR022409">
    <property type="entry name" value="PKD/Chitinase_dom"/>
</dbReference>
<dbReference type="InterPro" id="IPR039448">
    <property type="entry name" value="Beta_helix"/>
</dbReference>
<dbReference type="Gene3D" id="2.160.20.10">
    <property type="entry name" value="Single-stranded right-handed beta-helix, Pectin lyase-like"/>
    <property type="match status" value="1"/>
</dbReference>
<feature type="compositionally biased region" description="Polar residues" evidence="1">
    <location>
        <begin position="712"/>
        <end position="721"/>
    </location>
</feature>
<dbReference type="OrthoDB" id="3938151at2"/>
<gene>
    <name evidence="3" type="ORF">SAMN05444414_1251</name>
</gene>
<keyword evidence="4" id="KW-1185">Reference proteome</keyword>
<accession>A0A1M7CF17</accession>
<dbReference type="InterPro" id="IPR011050">
    <property type="entry name" value="Pectin_lyase_fold/virulence"/>
</dbReference>
<evidence type="ECO:0000259" key="2">
    <source>
        <dbReference type="PROSITE" id="PS50093"/>
    </source>
</evidence>
<evidence type="ECO:0000256" key="1">
    <source>
        <dbReference type="SAM" id="MobiDB-lite"/>
    </source>
</evidence>
<protein>
    <submittedName>
        <fullName evidence="3">PKD domain-containing protein</fullName>
    </submittedName>
</protein>
<dbReference type="Gene3D" id="2.60.40.10">
    <property type="entry name" value="Immunoglobulins"/>
    <property type="match status" value="1"/>
</dbReference>
<dbReference type="CDD" id="cd00146">
    <property type="entry name" value="PKD"/>
    <property type="match status" value="1"/>
</dbReference>
<reference evidence="4" key="1">
    <citation type="submission" date="2016-11" db="EMBL/GenBank/DDBJ databases">
        <authorList>
            <person name="Varghese N."/>
            <person name="Submissions S."/>
        </authorList>
    </citation>
    <scope>NUCLEOTIDE SEQUENCE [LARGE SCALE GENOMIC DNA]</scope>
    <source>
        <strain evidence="4">DSM 29327</strain>
    </source>
</reference>
<proteinExistence type="predicted"/>
<dbReference type="AlphaFoldDB" id="A0A1M7CF17"/>
<evidence type="ECO:0000313" key="3">
    <source>
        <dbReference type="EMBL" id="SHL65822.1"/>
    </source>
</evidence>
<dbReference type="InterPro" id="IPR000601">
    <property type="entry name" value="PKD_dom"/>
</dbReference>
<dbReference type="Pfam" id="PF13229">
    <property type="entry name" value="Beta_helix"/>
    <property type="match status" value="1"/>
</dbReference>
<dbReference type="SUPFAM" id="SSF49899">
    <property type="entry name" value="Concanavalin A-like lectins/glucanases"/>
    <property type="match status" value="1"/>
</dbReference>
<sequence length="973" mass="103304">MSDLIINVSTQDELYAALDKATGGETIVLSPGDYGRIELSTGQTGGVDAVYGSEVKIISADSENPASLSGLHLFGAANLSFENIKFDYTSYEAAPVYSYPFEITHSENIAIRNSIFDGDLAYGFGTEADGKGTGKGLQVAGVDNFVLEGNEFYNWHRAAVFFSSDNLTILDNEVYGIRSDGFDFNEIHSALIEGNHFHDFDAAPGTGDHGDMIQFWTNGNTTPTTDIVIRGNILDVGDGDGTQSIFMRNGMVDQGVAGAEMFYQNILIEENLILNNSSHGITVGETNGLIIRNNTVLDADTSLSSSVNTPKINLAPLSTNVTVEGNVAAAITGYVDQPNWAVSNNVLVQNTDPNALGYYESEFINSSLSGDITGYIVDPNGTIAQLDAGASRLHLDTTPDTIRAAFDASSDGDAQNTVIFDAGFTYGPTGKMSASDAQFIWDFGDGTTAVGQVVSHEYVNADRYEATLTVVMPDGTTAKAVSEIGIMGADVLSYDPLTGLFKAEGYGIATEIEGSDRTSVTLDSSQGVDLGGAGAQLGIGKEHLSRLFGANSFDMSMTLRADTLGSIGEVARVHGSFVLSIAPRGEVNLTLWTDTQAAQVNTTGVTVNDGMDHEIRVAFDGATNSLMIYVDDQLAGATEVEGAMRGDYPRPLEFGNPWGDAEDNFDGTLTAFDLEVGNQDFPEYAGEPAVIISVSEPLSTVSAEDTGANDPVQDNSPTTGSPLEEPTATPEATEDPDAVNSADEPVDEVPTESSAPTTVPEDANTEVPVDDTSLQPQEPLYTAKFSDVGLSESGIALLYDAHVVQNPDGNSAVVLDGKGDFVSLGRIEALEDSQQLNLSLDFQRSDLNGGTERMVWNHMKFGISVKDDLLSIHVASPGEHFHKGFEIANAAIDDTELHSLNVAVDAEADRLQVVLDGNVVLDERGADLDFVGAGGYEWGWTIGSAWQRDYEGSVSAFELDDVAVFIDDAAALL</sequence>
<dbReference type="SMART" id="SM00710">
    <property type="entry name" value="PbH1"/>
    <property type="match status" value="7"/>
</dbReference>
<feature type="domain" description="PKD" evidence="2">
    <location>
        <begin position="429"/>
        <end position="486"/>
    </location>
</feature>
<dbReference type="SUPFAM" id="SSF51126">
    <property type="entry name" value="Pectin lyase-like"/>
    <property type="match status" value="1"/>
</dbReference>
<dbReference type="Gene3D" id="2.60.120.200">
    <property type="match status" value="1"/>
</dbReference>
<name>A0A1M7CF17_9RHOB</name>
<dbReference type="InterPro" id="IPR013320">
    <property type="entry name" value="ConA-like_dom_sf"/>
</dbReference>